<feature type="chain" id="PRO_5007621954" evidence="2">
    <location>
        <begin position="23"/>
        <end position="85"/>
    </location>
</feature>
<feature type="compositionally biased region" description="Basic and acidic residues" evidence="1">
    <location>
        <begin position="72"/>
        <end position="85"/>
    </location>
</feature>
<evidence type="ECO:0000256" key="2">
    <source>
        <dbReference type="SAM" id="SignalP"/>
    </source>
</evidence>
<keyword evidence="2" id="KW-0732">Signal</keyword>
<keyword evidence="4" id="KW-1185">Reference proteome</keyword>
<reference evidence="3" key="1">
    <citation type="submission" date="2016-01" db="EMBL/GenBank/DDBJ databases">
        <authorList>
            <person name="Peeters C."/>
        </authorList>
    </citation>
    <scope>NUCLEOTIDE SEQUENCE [LARGE SCALE GENOMIC DNA]</scope>
    <source>
        <strain evidence="3">LMG 29318</strain>
    </source>
</reference>
<dbReference type="AlphaFoldDB" id="A0A158BK49"/>
<evidence type="ECO:0000256" key="1">
    <source>
        <dbReference type="SAM" id="MobiDB-lite"/>
    </source>
</evidence>
<comment type="caution">
    <text evidence="3">The sequence shown here is derived from an EMBL/GenBank/DDBJ whole genome shotgun (WGS) entry which is preliminary data.</text>
</comment>
<evidence type="ECO:0000313" key="3">
    <source>
        <dbReference type="EMBL" id="SAK70462.1"/>
    </source>
</evidence>
<name>A0A158BK49_9BURK</name>
<feature type="signal peptide" evidence="2">
    <location>
        <begin position="1"/>
        <end position="22"/>
    </location>
</feature>
<protein>
    <submittedName>
        <fullName evidence="3">Uncharacterized protein</fullName>
    </submittedName>
</protein>
<feature type="region of interest" description="Disordered" evidence="1">
    <location>
        <begin position="19"/>
        <end position="85"/>
    </location>
</feature>
<gene>
    <name evidence="3" type="ORF">AWB75_03616</name>
</gene>
<dbReference type="RefSeq" id="WP_061125460.1">
    <property type="nucleotide sequence ID" value="NZ_FCOF02000015.1"/>
</dbReference>
<dbReference type="OrthoDB" id="9007970at2"/>
<organism evidence="3 4">
    <name type="scientific">Caballeronia catudaia</name>
    <dbReference type="NCBI Taxonomy" id="1777136"/>
    <lineage>
        <taxon>Bacteria</taxon>
        <taxon>Pseudomonadati</taxon>
        <taxon>Pseudomonadota</taxon>
        <taxon>Betaproteobacteria</taxon>
        <taxon>Burkholderiales</taxon>
        <taxon>Burkholderiaceae</taxon>
        <taxon>Caballeronia</taxon>
    </lineage>
</organism>
<proteinExistence type="predicted"/>
<sequence>MKASILLVSGAFAALTSTAAMSQAQPPPPASDFHVSTKASMGASHNAGRNRDAAPPAPRGDLRGDIASNVRARPDSERDARSRHH</sequence>
<evidence type="ECO:0000313" key="4">
    <source>
        <dbReference type="Proteomes" id="UP000054870"/>
    </source>
</evidence>
<accession>A0A158BK49</accession>
<dbReference type="EMBL" id="FCOF02000015">
    <property type="protein sequence ID" value="SAK70462.1"/>
    <property type="molecule type" value="Genomic_DNA"/>
</dbReference>
<dbReference type="Proteomes" id="UP000054870">
    <property type="component" value="Unassembled WGS sequence"/>
</dbReference>